<reference evidence="2" key="1">
    <citation type="submission" date="2019-09" db="EMBL/GenBank/DDBJ databases">
        <title>Characterisation of the sponge microbiome using genome-centric metagenomics.</title>
        <authorList>
            <person name="Engelberts J.P."/>
            <person name="Robbins S.J."/>
            <person name="De Goeij J.M."/>
            <person name="Aranda M."/>
            <person name="Bell S.C."/>
            <person name="Webster N.S."/>
        </authorList>
    </citation>
    <scope>NUCLEOTIDE SEQUENCE</scope>
    <source>
        <strain evidence="2">SB0662_bin_9</strain>
    </source>
</reference>
<evidence type="ECO:0000256" key="1">
    <source>
        <dbReference type="SAM" id="MobiDB-lite"/>
    </source>
</evidence>
<dbReference type="EMBL" id="VXPY01000013">
    <property type="protein sequence ID" value="MYD89150.1"/>
    <property type="molecule type" value="Genomic_DNA"/>
</dbReference>
<name>A0A6B1DNQ0_9CHLR</name>
<proteinExistence type="predicted"/>
<evidence type="ECO:0000313" key="2">
    <source>
        <dbReference type="EMBL" id="MYD89150.1"/>
    </source>
</evidence>
<sequence>MKLDIPLRILGSLVLLALVLQLASCGGRAREDEAPAGPPLEEPKEFERQLNPPVPVRLRDDVPELDLYVRTWPSLDKFMSIKAGAETHGLTVTNSENWVKVTVPGLGQKAYICRCYLEVTNDSIDPQGLDAPCDAEIGSACRADMDEQFGSSQRSG</sequence>
<accession>A0A6B1DNQ0</accession>
<dbReference type="AlphaFoldDB" id="A0A6B1DNQ0"/>
<gene>
    <name evidence="2" type="ORF">F4Y08_02255</name>
</gene>
<comment type="caution">
    <text evidence="2">The sequence shown here is derived from an EMBL/GenBank/DDBJ whole genome shotgun (WGS) entry which is preliminary data.</text>
</comment>
<feature type="region of interest" description="Disordered" evidence="1">
    <location>
        <begin position="30"/>
        <end position="55"/>
    </location>
</feature>
<organism evidence="2">
    <name type="scientific">Caldilineaceae bacterium SB0662_bin_9</name>
    <dbReference type="NCBI Taxonomy" id="2605258"/>
    <lineage>
        <taxon>Bacteria</taxon>
        <taxon>Bacillati</taxon>
        <taxon>Chloroflexota</taxon>
        <taxon>Caldilineae</taxon>
        <taxon>Caldilineales</taxon>
        <taxon>Caldilineaceae</taxon>
    </lineage>
</organism>
<protein>
    <submittedName>
        <fullName evidence="2">Uncharacterized protein</fullName>
    </submittedName>
</protein>